<evidence type="ECO:0000256" key="3">
    <source>
        <dbReference type="SAM" id="MobiDB-lite"/>
    </source>
</evidence>
<organism evidence="4 5">
    <name type="scientific">Syncephalis pseudoplumigaleata</name>
    <dbReference type="NCBI Taxonomy" id="1712513"/>
    <lineage>
        <taxon>Eukaryota</taxon>
        <taxon>Fungi</taxon>
        <taxon>Fungi incertae sedis</taxon>
        <taxon>Zoopagomycota</taxon>
        <taxon>Zoopagomycotina</taxon>
        <taxon>Zoopagomycetes</taxon>
        <taxon>Zoopagales</taxon>
        <taxon>Piptocephalidaceae</taxon>
        <taxon>Syncephalis</taxon>
    </lineage>
</organism>
<dbReference type="AlphaFoldDB" id="A0A4P9Z0X7"/>
<dbReference type="EMBL" id="KZ989509">
    <property type="protein sequence ID" value="RKP26123.1"/>
    <property type="molecule type" value="Genomic_DNA"/>
</dbReference>
<keyword evidence="2" id="KW-0175">Coiled coil</keyword>
<proteinExistence type="inferred from homology"/>
<evidence type="ECO:0000256" key="1">
    <source>
        <dbReference type="ARBA" id="ARBA00005537"/>
    </source>
</evidence>
<dbReference type="Pfam" id="PF05769">
    <property type="entry name" value="SIKE"/>
    <property type="match status" value="1"/>
</dbReference>
<dbReference type="PANTHER" id="PTHR12186">
    <property type="entry name" value="SIKE FAMILY MEMBER"/>
    <property type="match status" value="1"/>
</dbReference>
<name>A0A4P9Z0X7_9FUNG</name>
<feature type="region of interest" description="Disordered" evidence="3">
    <location>
        <begin position="133"/>
        <end position="168"/>
    </location>
</feature>
<gene>
    <name evidence="4" type="ORF">SYNPS1DRAFT_28168</name>
</gene>
<sequence>MQMENIRLKDRNRLLEDETRELTQIVREHERALETVMDRFRTQTFMAQQAMSDIQRAHQRALLIEQKRNALLEREMTRLRSVLDHVTGRIRHAIHVQHTLDDEEQLTMAQLETENAQLRLLLAIAEDPAAASTHMAEHVEAASESEAEDVRAATRSGCPSPTAKTTPAAAATEELMQKMANDYY</sequence>
<dbReference type="Proteomes" id="UP000278143">
    <property type="component" value="Unassembled WGS sequence"/>
</dbReference>
<protein>
    <submittedName>
        <fullName evidence="4">Uncharacterized protein</fullName>
    </submittedName>
</protein>
<reference evidence="5" key="1">
    <citation type="journal article" date="2018" name="Nat. Microbiol.">
        <title>Leveraging single-cell genomics to expand the fungal tree of life.</title>
        <authorList>
            <person name="Ahrendt S.R."/>
            <person name="Quandt C.A."/>
            <person name="Ciobanu D."/>
            <person name="Clum A."/>
            <person name="Salamov A."/>
            <person name="Andreopoulos B."/>
            <person name="Cheng J.F."/>
            <person name="Woyke T."/>
            <person name="Pelin A."/>
            <person name="Henrissat B."/>
            <person name="Reynolds N.K."/>
            <person name="Benny G.L."/>
            <person name="Smith M.E."/>
            <person name="James T.Y."/>
            <person name="Grigoriev I.V."/>
        </authorList>
    </citation>
    <scope>NUCLEOTIDE SEQUENCE [LARGE SCALE GENOMIC DNA]</scope>
    <source>
        <strain evidence="5">Benny S71-1</strain>
    </source>
</reference>
<keyword evidence="5" id="KW-1185">Reference proteome</keyword>
<dbReference type="InterPro" id="IPR008555">
    <property type="entry name" value="SIKE"/>
</dbReference>
<comment type="similarity">
    <text evidence="1">Belongs to the SIKE family.</text>
</comment>
<evidence type="ECO:0000256" key="2">
    <source>
        <dbReference type="ARBA" id="ARBA00023054"/>
    </source>
</evidence>
<accession>A0A4P9Z0X7</accession>
<dbReference type="OrthoDB" id="21214at2759"/>
<evidence type="ECO:0000313" key="4">
    <source>
        <dbReference type="EMBL" id="RKP26123.1"/>
    </source>
</evidence>
<evidence type="ECO:0000313" key="5">
    <source>
        <dbReference type="Proteomes" id="UP000278143"/>
    </source>
</evidence>
<dbReference type="PANTHER" id="PTHR12186:SF2">
    <property type="entry name" value="FGFR1 ONCOGENE PARTNER 2 HOMOLOG"/>
    <property type="match status" value="1"/>
</dbReference>